<dbReference type="Proteomes" id="UP001142489">
    <property type="component" value="Unassembled WGS sequence"/>
</dbReference>
<reference evidence="1" key="1">
    <citation type="journal article" date="2023" name="DNA Res.">
        <title>Chromosome-level genome assembly of Phrynocephalus forsythii using third-generation DNA sequencing and Hi-C analysis.</title>
        <authorList>
            <person name="Qi Y."/>
            <person name="Zhao W."/>
            <person name="Zhao Y."/>
            <person name="Niu C."/>
            <person name="Cao S."/>
            <person name="Zhang Y."/>
        </authorList>
    </citation>
    <scope>NUCLEOTIDE SEQUENCE</scope>
    <source>
        <tissue evidence="1">Muscle</tissue>
    </source>
</reference>
<evidence type="ECO:0000313" key="1">
    <source>
        <dbReference type="EMBL" id="KAJ7338370.1"/>
    </source>
</evidence>
<sequence>MLSFAYVQTNCDDSHRDMEHRNHLGLPKIHLPVLPFSVGPGHATTNQWDQEWSHSFMKQKHLRTEQEAKEQEGLSWKKQEWSEAKKRYGNMVEHGEVMKEIYEIRSKKGRPKLKAGAPV</sequence>
<comment type="caution">
    <text evidence="1">The sequence shown here is derived from an EMBL/GenBank/DDBJ whole genome shotgun (WGS) entry which is preliminary data.</text>
</comment>
<dbReference type="AlphaFoldDB" id="A0A9Q0Y3F5"/>
<name>A0A9Q0Y3F5_9SAUR</name>
<gene>
    <name evidence="1" type="ORF">JRQ81_011547</name>
</gene>
<evidence type="ECO:0000313" key="2">
    <source>
        <dbReference type="Proteomes" id="UP001142489"/>
    </source>
</evidence>
<organism evidence="1 2">
    <name type="scientific">Phrynocephalus forsythii</name>
    <dbReference type="NCBI Taxonomy" id="171643"/>
    <lineage>
        <taxon>Eukaryota</taxon>
        <taxon>Metazoa</taxon>
        <taxon>Chordata</taxon>
        <taxon>Craniata</taxon>
        <taxon>Vertebrata</taxon>
        <taxon>Euteleostomi</taxon>
        <taxon>Lepidosauria</taxon>
        <taxon>Squamata</taxon>
        <taxon>Bifurcata</taxon>
        <taxon>Unidentata</taxon>
        <taxon>Episquamata</taxon>
        <taxon>Toxicofera</taxon>
        <taxon>Iguania</taxon>
        <taxon>Acrodonta</taxon>
        <taxon>Agamidae</taxon>
        <taxon>Agaminae</taxon>
        <taxon>Phrynocephalus</taxon>
    </lineage>
</organism>
<proteinExistence type="predicted"/>
<dbReference type="EMBL" id="JAPFRF010000003">
    <property type="protein sequence ID" value="KAJ7338370.1"/>
    <property type="molecule type" value="Genomic_DNA"/>
</dbReference>
<protein>
    <submittedName>
        <fullName evidence="1">Uncharacterized protein</fullName>
    </submittedName>
</protein>
<keyword evidence="2" id="KW-1185">Reference proteome</keyword>
<accession>A0A9Q0Y3F5</accession>